<dbReference type="STRING" id="121224.E0VW50"/>
<comment type="similarity">
    <text evidence="1">Belongs to the short-chain dehydrogenases/reductases (SDR) family.</text>
</comment>
<evidence type="ECO:0000313" key="4">
    <source>
        <dbReference type="EnsemblMetazoa" id="PHUM474390-PA"/>
    </source>
</evidence>
<dbReference type="EMBL" id="DS235817">
    <property type="protein sequence ID" value="EEB17606.1"/>
    <property type="molecule type" value="Genomic_DNA"/>
</dbReference>
<dbReference type="EC" id="1.1.1.141" evidence="3"/>
<dbReference type="InterPro" id="IPR036291">
    <property type="entry name" value="NAD(P)-bd_dom_sf"/>
</dbReference>
<dbReference type="KEGG" id="phu:Phum_PHUM474390"/>
<protein>
    <submittedName>
        <fullName evidence="3 4">Alcohol dehydrogenase, putative</fullName>
        <ecNumber evidence="3">1.1.1.141</ecNumber>
    </submittedName>
</protein>
<dbReference type="GO" id="GO:0016404">
    <property type="term" value="F:15-hydroxyprostaglandin dehydrogenase (NAD+) activity"/>
    <property type="evidence" value="ECO:0007669"/>
    <property type="project" value="UniProtKB-EC"/>
</dbReference>
<dbReference type="EMBL" id="AAZO01005752">
    <property type="status" value="NOT_ANNOTATED_CDS"/>
    <property type="molecule type" value="Genomic_DNA"/>
</dbReference>
<reference evidence="3" key="1">
    <citation type="submission" date="2007-04" db="EMBL/GenBank/DDBJ databases">
        <title>Annotation of Pediculus humanus corporis strain USDA.</title>
        <authorList>
            <person name="Kirkness E."/>
            <person name="Hannick L."/>
            <person name="Hass B."/>
            <person name="Bruggner R."/>
            <person name="Lawson D."/>
            <person name="Bidwell S."/>
            <person name="Joardar V."/>
            <person name="Caler E."/>
            <person name="Walenz B."/>
            <person name="Inman J."/>
            <person name="Schobel S."/>
            <person name="Galinsky K."/>
            <person name="Amedeo P."/>
            <person name="Strausberg R."/>
        </authorList>
    </citation>
    <scope>NUCLEOTIDE SEQUENCE</scope>
    <source>
        <strain evidence="3">USDA</strain>
    </source>
</reference>
<dbReference type="VEuPathDB" id="VectorBase:PHUM474390"/>
<dbReference type="Proteomes" id="UP000009046">
    <property type="component" value="Unassembled WGS sequence"/>
</dbReference>
<gene>
    <name evidence="4" type="primary">8239136</name>
    <name evidence="3" type="ORF">Phum_PHUM474390</name>
</gene>
<dbReference type="CTD" id="8239136"/>
<keyword evidence="5" id="KW-1185">Reference proteome</keyword>
<dbReference type="EnsemblMetazoa" id="PHUM474390-RA">
    <property type="protein sequence ID" value="PHUM474390-PA"/>
    <property type="gene ID" value="PHUM474390"/>
</dbReference>
<organism>
    <name type="scientific">Pediculus humanus subsp. corporis</name>
    <name type="common">Body louse</name>
    <dbReference type="NCBI Taxonomy" id="121224"/>
    <lineage>
        <taxon>Eukaryota</taxon>
        <taxon>Metazoa</taxon>
        <taxon>Ecdysozoa</taxon>
        <taxon>Arthropoda</taxon>
        <taxon>Hexapoda</taxon>
        <taxon>Insecta</taxon>
        <taxon>Pterygota</taxon>
        <taxon>Neoptera</taxon>
        <taxon>Paraneoptera</taxon>
        <taxon>Psocodea</taxon>
        <taxon>Troctomorpha</taxon>
        <taxon>Phthiraptera</taxon>
        <taxon>Anoplura</taxon>
        <taxon>Pediculidae</taxon>
        <taxon>Pediculus</taxon>
    </lineage>
</organism>
<keyword evidence="2 3" id="KW-0560">Oxidoreductase</keyword>
<dbReference type="Pfam" id="PF00106">
    <property type="entry name" value="adh_short"/>
    <property type="match status" value="1"/>
</dbReference>
<dbReference type="Gene3D" id="3.40.50.720">
    <property type="entry name" value="NAD(P)-binding Rossmann-like Domain"/>
    <property type="match status" value="1"/>
</dbReference>
<dbReference type="eggNOG" id="KOG4169">
    <property type="taxonomic scope" value="Eukaryota"/>
</dbReference>
<dbReference type="HOGENOM" id="CLU_010194_2_16_1"/>
<evidence type="ECO:0000256" key="2">
    <source>
        <dbReference type="ARBA" id="ARBA00023002"/>
    </source>
</evidence>
<dbReference type="GeneID" id="8239136"/>
<evidence type="ECO:0000313" key="5">
    <source>
        <dbReference type="Proteomes" id="UP000009046"/>
    </source>
</evidence>
<reference evidence="4" key="3">
    <citation type="submission" date="2020-05" db="UniProtKB">
        <authorList>
            <consortium name="EnsemblMetazoa"/>
        </authorList>
    </citation>
    <scope>IDENTIFICATION</scope>
    <source>
        <strain evidence="4">USDA</strain>
    </source>
</reference>
<dbReference type="GO" id="GO:0005737">
    <property type="term" value="C:cytoplasm"/>
    <property type="evidence" value="ECO:0007669"/>
    <property type="project" value="TreeGrafter"/>
</dbReference>
<proteinExistence type="inferred from homology"/>
<accession>E0VW50</accession>
<reference evidence="3" key="2">
    <citation type="submission" date="2007-04" db="EMBL/GenBank/DDBJ databases">
        <title>The genome of the human body louse.</title>
        <authorList>
            <consortium name="The Human Body Louse Genome Consortium"/>
            <person name="Kirkness E."/>
            <person name="Walenz B."/>
            <person name="Hass B."/>
            <person name="Bruggner R."/>
            <person name="Strausberg R."/>
        </authorList>
    </citation>
    <scope>NUCLEOTIDE SEQUENCE</scope>
    <source>
        <strain evidence="3">USDA</strain>
    </source>
</reference>
<dbReference type="InterPro" id="IPR002347">
    <property type="entry name" value="SDR_fam"/>
</dbReference>
<dbReference type="RefSeq" id="XP_002430344.1">
    <property type="nucleotide sequence ID" value="XM_002430299.1"/>
</dbReference>
<dbReference type="SUPFAM" id="SSF51735">
    <property type="entry name" value="NAD(P)-binding Rossmann-fold domains"/>
    <property type="match status" value="1"/>
</dbReference>
<sequence>MQYHDFYHIGGLTPLEKFEKLRKLCCTSEKAANLKMPAIDDDGSGGESEDEPCLPDPLLDIRNKNVLLLGGGSGIGYETSKALLDEGVMRIIIADIDRISGTSVVKKLCDAYGPGKAFFILTDIREQPSIEMAFREIYKRFNDITIYVNMVGVYNETPQCWDKMLQTNLYGCIRGMLLAYKYLSQYPPGTPNPTSVIVNLSSYGAIANVPTMPIFSAAANGVHGLTSSFGQDFHYNKTKVRCLTVCASCTDNGLLRNMDRHHYDNRWVKHSAKLIKCCTKQSSAIVGRAIFTAIKYGLNGSVYVIKEGKYYRFVMPSYTKLMRQETILL</sequence>
<evidence type="ECO:0000256" key="1">
    <source>
        <dbReference type="ARBA" id="ARBA00006484"/>
    </source>
</evidence>
<dbReference type="PANTHER" id="PTHR44229:SF8">
    <property type="entry name" value="ALCOHOL DEHYDROGENASE-RELATED"/>
    <property type="match status" value="1"/>
</dbReference>
<dbReference type="PANTHER" id="PTHR44229">
    <property type="entry name" value="15-HYDROXYPROSTAGLANDIN DEHYDROGENASE [NAD(+)]"/>
    <property type="match status" value="1"/>
</dbReference>
<dbReference type="InParanoid" id="E0VW50"/>
<dbReference type="OrthoDB" id="417891at2759"/>
<dbReference type="AlphaFoldDB" id="E0VW50"/>
<evidence type="ECO:0000313" key="3">
    <source>
        <dbReference type="EMBL" id="EEB17606.1"/>
    </source>
</evidence>
<name>E0VW50_PEDHC</name>